<keyword evidence="1" id="KW-1003">Cell membrane</keyword>
<sequence length="523" mass="58730">MLTIAVLLVASVLTACSGNANNNPDNASTTDKPDNTAATEEPKKDPVTLKIELFDRNNTPAGADPITDNFFTKYIQENFGDPNNIKIEWVTVPRSEEVDKLNVLMAANQAPDLVFTYDTATVERYVKDGGITDLGPFIEEHGQNLKKLLGDEVLSYGVFQDKQYAIVAKRVIEAQISTFIRQDWLDELGMPVPKTTEEFYNTLVAFKKAKPDAFPYGGQTDYFHMSPLRYSFWEWDKITEEDLYANPDWIMPGNKEGFRFLNKLYNEGLIDKDFPLGIGKDTNQFQKNMVNGLVGAGSTNTNEPVYMGYLAEMTAAHPNAKLTVIDPFTDSRGKTPKPVYTPNGIYIIVPKTSERAAEVVKYLDWMSQPENIIRLQNGTEGETFEMVDGVPQTLNNETAQNLLYNYFDYCIILNGKYVSNDDNMLNIAANASDPLHKDFTVASIDSGTKDGVTKARVLKPIESEIKLGTQLRKKAEEDMFVKIITASPENFDAVYDAEVEDYMKTGGTEVMEEKRAAYEEQYK</sequence>
<dbReference type="SUPFAM" id="SSF53850">
    <property type="entry name" value="Periplasmic binding protein-like II"/>
    <property type="match status" value="1"/>
</dbReference>
<dbReference type="PANTHER" id="PTHR43649">
    <property type="entry name" value="ARABINOSE-BINDING PROTEIN-RELATED"/>
    <property type="match status" value="1"/>
</dbReference>
<evidence type="ECO:0000256" key="7">
    <source>
        <dbReference type="SAM" id="SignalP"/>
    </source>
</evidence>
<evidence type="ECO:0000256" key="2">
    <source>
        <dbReference type="ARBA" id="ARBA00022729"/>
    </source>
</evidence>
<reference evidence="8 9" key="1">
    <citation type="submission" date="2018-09" db="EMBL/GenBank/DDBJ databases">
        <title>Paenibacillus aracenensis nov. sp. isolated from a cave in southern Spain.</title>
        <authorList>
            <person name="Jurado V."/>
            <person name="Gutierrez-Patricio S."/>
            <person name="Gonzalez-Pimentel J.L."/>
            <person name="Miller A.Z."/>
            <person name="Laiz L."/>
            <person name="Saiz-Jimenez C."/>
        </authorList>
    </citation>
    <scope>NUCLEOTIDE SEQUENCE [LARGE SCALE GENOMIC DNA]</scope>
    <source>
        <strain evidence="8 9">DSM 22867</strain>
    </source>
</reference>
<feature type="compositionally biased region" description="Polar residues" evidence="6">
    <location>
        <begin position="18"/>
        <end position="30"/>
    </location>
</feature>
<dbReference type="AlphaFoldDB" id="A0A3A1URT2"/>
<gene>
    <name evidence="8" type="ORF">D3P08_22505</name>
</gene>
<evidence type="ECO:0000313" key="9">
    <source>
        <dbReference type="Proteomes" id="UP000266482"/>
    </source>
</evidence>
<evidence type="ECO:0000256" key="5">
    <source>
        <dbReference type="ARBA" id="ARBA00023288"/>
    </source>
</evidence>
<dbReference type="InterPro" id="IPR006059">
    <property type="entry name" value="SBP"/>
</dbReference>
<dbReference type="Proteomes" id="UP000266482">
    <property type="component" value="Unassembled WGS sequence"/>
</dbReference>
<evidence type="ECO:0000256" key="4">
    <source>
        <dbReference type="ARBA" id="ARBA00023139"/>
    </source>
</evidence>
<keyword evidence="9" id="KW-1185">Reference proteome</keyword>
<comment type="caution">
    <text evidence="8">The sequence shown here is derived from an EMBL/GenBank/DDBJ whole genome shotgun (WGS) entry which is preliminary data.</text>
</comment>
<feature type="signal peptide" evidence="7">
    <location>
        <begin position="1"/>
        <end position="20"/>
    </location>
</feature>
<dbReference type="Gene3D" id="3.40.190.10">
    <property type="entry name" value="Periplasmic binding protein-like II"/>
    <property type="match status" value="2"/>
</dbReference>
<evidence type="ECO:0000313" key="8">
    <source>
        <dbReference type="EMBL" id="RIX49423.1"/>
    </source>
</evidence>
<dbReference type="PANTHER" id="PTHR43649:SF33">
    <property type="entry name" value="POLYGALACTURONAN_RHAMNOGALACTURONAN-BINDING PROTEIN YTCQ"/>
    <property type="match status" value="1"/>
</dbReference>
<dbReference type="EMBL" id="QXQA01000018">
    <property type="protein sequence ID" value="RIX49423.1"/>
    <property type="molecule type" value="Genomic_DNA"/>
</dbReference>
<dbReference type="OrthoDB" id="2492023at2"/>
<feature type="region of interest" description="Disordered" evidence="6">
    <location>
        <begin position="18"/>
        <end position="44"/>
    </location>
</feature>
<keyword evidence="3" id="KW-0472">Membrane</keyword>
<dbReference type="Pfam" id="PF01547">
    <property type="entry name" value="SBP_bac_1"/>
    <property type="match status" value="1"/>
</dbReference>
<feature type="chain" id="PRO_5039320338" evidence="7">
    <location>
        <begin position="21"/>
        <end position="523"/>
    </location>
</feature>
<keyword evidence="2 7" id="KW-0732">Signal</keyword>
<evidence type="ECO:0000256" key="1">
    <source>
        <dbReference type="ARBA" id="ARBA00022475"/>
    </source>
</evidence>
<keyword evidence="4" id="KW-0564">Palmitate</keyword>
<proteinExistence type="predicted"/>
<protein>
    <submittedName>
        <fullName evidence="8">Extracellular solute-binding protein</fullName>
    </submittedName>
</protein>
<organism evidence="8 9">
    <name type="scientific">Paenibacillus nanensis</name>
    <dbReference type="NCBI Taxonomy" id="393251"/>
    <lineage>
        <taxon>Bacteria</taxon>
        <taxon>Bacillati</taxon>
        <taxon>Bacillota</taxon>
        <taxon>Bacilli</taxon>
        <taxon>Bacillales</taxon>
        <taxon>Paenibacillaceae</taxon>
        <taxon>Paenibacillus</taxon>
    </lineage>
</organism>
<keyword evidence="5" id="KW-0449">Lipoprotein</keyword>
<dbReference type="InterPro" id="IPR050490">
    <property type="entry name" value="Bact_solute-bd_prot1"/>
</dbReference>
<evidence type="ECO:0000256" key="6">
    <source>
        <dbReference type="SAM" id="MobiDB-lite"/>
    </source>
</evidence>
<evidence type="ECO:0000256" key="3">
    <source>
        <dbReference type="ARBA" id="ARBA00023136"/>
    </source>
</evidence>
<accession>A0A3A1URT2</accession>
<name>A0A3A1URT2_9BACL</name>